<protein>
    <submittedName>
        <fullName evidence="1">Uncharacterized protein</fullName>
    </submittedName>
</protein>
<evidence type="ECO:0000313" key="1">
    <source>
        <dbReference type="EMBL" id="KAK1275416.1"/>
    </source>
</evidence>
<keyword evidence="2" id="KW-1185">Reference proteome</keyword>
<comment type="caution">
    <text evidence="1">The sequence shown here is derived from an EMBL/GenBank/DDBJ whole genome shotgun (WGS) entry which is preliminary data.</text>
</comment>
<sequence length="72" mass="8096">MAFISTTRRGGEPRREAMVDVIFFVVQATIVEVPRIAQGVIPETSSLRSLWFGHHQPPTQACLPSHLLPWTK</sequence>
<organism evidence="1 2">
    <name type="scientific">Acorus gramineus</name>
    <name type="common">Dwarf sweet flag</name>
    <dbReference type="NCBI Taxonomy" id="55184"/>
    <lineage>
        <taxon>Eukaryota</taxon>
        <taxon>Viridiplantae</taxon>
        <taxon>Streptophyta</taxon>
        <taxon>Embryophyta</taxon>
        <taxon>Tracheophyta</taxon>
        <taxon>Spermatophyta</taxon>
        <taxon>Magnoliopsida</taxon>
        <taxon>Liliopsida</taxon>
        <taxon>Acoraceae</taxon>
        <taxon>Acorus</taxon>
    </lineage>
</organism>
<proteinExistence type="predicted"/>
<reference evidence="1" key="1">
    <citation type="journal article" date="2023" name="Nat. Commun.">
        <title>Diploid and tetraploid genomes of Acorus and the evolution of monocots.</title>
        <authorList>
            <person name="Ma L."/>
            <person name="Liu K.W."/>
            <person name="Li Z."/>
            <person name="Hsiao Y.Y."/>
            <person name="Qi Y."/>
            <person name="Fu T."/>
            <person name="Tang G.D."/>
            <person name="Zhang D."/>
            <person name="Sun W.H."/>
            <person name="Liu D.K."/>
            <person name="Li Y."/>
            <person name="Chen G.Z."/>
            <person name="Liu X.D."/>
            <person name="Liao X.Y."/>
            <person name="Jiang Y.T."/>
            <person name="Yu X."/>
            <person name="Hao Y."/>
            <person name="Huang J."/>
            <person name="Zhao X.W."/>
            <person name="Ke S."/>
            <person name="Chen Y.Y."/>
            <person name="Wu W.L."/>
            <person name="Hsu J.L."/>
            <person name="Lin Y.F."/>
            <person name="Huang M.D."/>
            <person name="Li C.Y."/>
            <person name="Huang L."/>
            <person name="Wang Z.W."/>
            <person name="Zhao X."/>
            <person name="Zhong W.Y."/>
            <person name="Peng D.H."/>
            <person name="Ahmad S."/>
            <person name="Lan S."/>
            <person name="Zhang J.S."/>
            <person name="Tsai W.C."/>
            <person name="Van de Peer Y."/>
            <person name="Liu Z.J."/>
        </authorList>
    </citation>
    <scope>NUCLEOTIDE SEQUENCE</scope>
    <source>
        <strain evidence="1">SCP</strain>
    </source>
</reference>
<accession>A0AAV9BG93</accession>
<dbReference type="Proteomes" id="UP001179952">
    <property type="component" value="Unassembled WGS sequence"/>
</dbReference>
<gene>
    <name evidence="1" type="ORF">QJS04_geneDACA005773</name>
</gene>
<name>A0AAV9BG93_ACOGR</name>
<dbReference type="EMBL" id="JAUJYN010000003">
    <property type="protein sequence ID" value="KAK1275416.1"/>
    <property type="molecule type" value="Genomic_DNA"/>
</dbReference>
<dbReference type="AlphaFoldDB" id="A0AAV9BG93"/>
<reference evidence="1" key="2">
    <citation type="submission" date="2023-06" db="EMBL/GenBank/DDBJ databases">
        <authorList>
            <person name="Ma L."/>
            <person name="Liu K.-W."/>
            <person name="Li Z."/>
            <person name="Hsiao Y.-Y."/>
            <person name="Qi Y."/>
            <person name="Fu T."/>
            <person name="Tang G."/>
            <person name="Zhang D."/>
            <person name="Sun W.-H."/>
            <person name="Liu D.-K."/>
            <person name="Li Y."/>
            <person name="Chen G.-Z."/>
            <person name="Liu X.-D."/>
            <person name="Liao X.-Y."/>
            <person name="Jiang Y.-T."/>
            <person name="Yu X."/>
            <person name="Hao Y."/>
            <person name="Huang J."/>
            <person name="Zhao X.-W."/>
            <person name="Ke S."/>
            <person name="Chen Y.-Y."/>
            <person name="Wu W.-L."/>
            <person name="Hsu J.-L."/>
            <person name="Lin Y.-F."/>
            <person name="Huang M.-D."/>
            <person name="Li C.-Y."/>
            <person name="Huang L."/>
            <person name="Wang Z.-W."/>
            <person name="Zhao X."/>
            <person name="Zhong W.-Y."/>
            <person name="Peng D.-H."/>
            <person name="Ahmad S."/>
            <person name="Lan S."/>
            <person name="Zhang J.-S."/>
            <person name="Tsai W.-C."/>
            <person name="Van De Peer Y."/>
            <person name="Liu Z.-J."/>
        </authorList>
    </citation>
    <scope>NUCLEOTIDE SEQUENCE</scope>
    <source>
        <strain evidence="1">SCP</strain>
        <tissue evidence="1">Leaves</tissue>
    </source>
</reference>
<evidence type="ECO:0000313" key="2">
    <source>
        <dbReference type="Proteomes" id="UP001179952"/>
    </source>
</evidence>